<dbReference type="Proteomes" id="UP000789390">
    <property type="component" value="Unassembled WGS sequence"/>
</dbReference>
<keyword evidence="3" id="KW-1185">Reference proteome</keyword>
<evidence type="ECO:0000256" key="1">
    <source>
        <dbReference type="SAM" id="MobiDB-lite"/>
    </source>
</evidence>
<protein>
    <submittedName>
        <fullName evidence="2">Uncharacterized protein</fullName>
    </submittedName>
</protein>
<proteinExistence type="predicted"/>
<organism evidence="2 3">
    <name type="scientific">Daphnia galeata</name>
    <dbReference type="NCBI Taxonomy" id="27404"/>
    <lineage>
        <taxon>Eukaryota</taxon>
        <taxon>Metazoa</taxon>
        <taxon>Ecdysozoa</taxon>
        <taxon>Arthropoda</taxon>
        <taxon>Crustacea</taxon>
        <taxon>Branchiopoda</taxon>
        <taxon>Diplostraca</taxon>
        <taxon>Cladocera</taxon>
        <taxon>Anomopoda</taxon>
        <taxon>Daphniidae</taxon>
        <taxon>Daphnia</taxon>
    </lineage>
</organism>
<dbReference type="OrthoDB" id="6367486at2759"/>
<reference evidence="2" key="1">
    <citation type="submission" date="2021-11" db="EMBL/GenBank/DDBJ databases">
        <authorList>
            <person name="Schell T."/>
        </authorList>
    </citation>
    <scope>NUCLEOTIDE SEQUENCE</scope>
    <source>
        <strain evidence="2">M5</strain>
    </source>
</reference>
<dbReference type="EMBL" id="CAKKLH010000124">
    <property type="protein sequence ID" value="CAH0104040.1"/>
    <property type="molecule type" value="Genomic_DNA"/>
</dbReference>
<feature type="compositionally biased region" description="Low complexity" evidence="1">
    <location>
        <begin position="492"/>
        <end position="502"/>
    </location>
</feature>
<evidence type="ECO:0000313" key="2">
    <source>
        <dbReference type="EMBL" id="CAH0104040.1"/>
    </source>
</evidence>
<dbReference type="SUPFAM" id="SSF50729">
    <property type="entry name" value="PH domain-like"/>
    <property type="match status" value="1"/>
</dbReference>
<name>A0A8J2RVV6_9CRUS</name>
<evidence type="ECO:0000313" key="3">
    <source>
        <dbReference type="Proteomes" id="UP000789390"/>
    </source>
</evidence>
<dbReference type="Gene3D" id="2.30.29.30">
    <property type="entry name" value="Pleckstrin-homology domain (PH domain)/Phosphotyrosine-binding domain (PTB)"/>
    <property type="match status" value="1"/>
</dbReference>
<sequence length="525" mass="59707">MLDIRSMYVSSLYLEKTGEEHIDYMIMTNQLRSFNIHTTPLMIASELHKLKKLLDRVIEHLPSVVTLSQKGSSDHDVLSDQYHAIFTTLKEMFSFLRTLNQLIKTEDRVDYFIDAFQISLDMFHMKAQEVFWPIESALDLPSIANQQSQQQQEQTIVYAASIRKLVGQPTSCQPCEYVLFNIAMLFLFVAQPKLHSNVNDGCLLHQGFLWKRNGSLETRFWALLFNDSLLFTHVNNGVHFVEEEPILLCNMVRLLAAENQLNTIYPLLSLLSSSAALCTCYPNRNCESFIDYLLPLLNQGFNFYWNASYTAEESYTLLDPVFRLVYRATDKARIGKISIHLGCSVVTMRAKDRTQKLAWVDLIRRQMDELQNREHCWNTASLCDKKETEGQQLRRGSNNNSSSRSLRGSGIAILRRVHRCLSSGAIPIAASMPIATPTSLSPTLQTNTTEPAFYQSYSCDDLYLASDLTPGRSFSNLTEPITEQQCESPVSEDGQQQQQQSDQEADDELVFDDINLGNPAGESEI</sequence>
<feature type="region of interest" description="Disordered" evidence="1">
    <location>
        <begin position="481"/>
        <end position="525"/>
    </location>
</feature>
<dbReference type="InterPro" id="IPR011993">
    <property type="entry name" value="PH-like_dom_sf"/>
</dbReference>
<comment type="caution">
    <text evidence="2">The sequence shown here is derived from an EMBL/GenBank/DDBJ whole genome shotgun (WGS) entry which is preliminary data.</text>
</comment>
<gene>
    <name evidence="2" type="ORF">DGAL_LOCUS6752</name>
</gene>
<dbReference type="AlphaFoldDB" id="A0A8J2RVV6"/>
<accession>A0A8J2RVV6</accession>